<accession>N1WGW0</accession>
<evidence type="ECO:0000313" key="1">
    <source>
        <dbReference type="EMBL" id="EMY76562.1"/>
    </source>
</evidence>
<comment type="caution">
    <text evidence="1">The sequence shown here is derived from an EMBL/GenBank/DDBJ whole genome shotgun (WGS) entry which is preliminary data.</text>
</comment>
<protein>
    <submittedName>
        <fullName evidence="1">Uncharacterized protein</fullName>
    </submittedName>
</protein>
<name>N1WGW0_9LEPT</name>
<dbReference type="Proteomes" id="UP000012313">
    <property type="component" value="Unassembled WGS sequence"/>
</dbReference>
<keyword evidence="2" id="KW-1185">Reference proteome</keyword>
<dbReference type="AlphaFoldDB" id="N1WGW0"/>
<evidence type="ECO:0000313" key="2">
    <source>
        <dbReference type="Proteomes" id="UP000012313"/>
    </source>
</evidence>
<sequence length="42" mass="5032">MQGLEQNEEILHPGMEYAKIGYFHDKHTGECWIYKLGFYLKL</sequence>
<reference evidence="1" key="1">
    <citation type="submission" date="2013-03" db="EMBL/GenBank/DDBJ databases">
        <authorList>
            <person name="Harkins D.M."/>
            <person name="Durkin A.S."/>
            <person name="Brinkac L.M."/>
            <person name="Haft D.H."/>
            <person name="Selengut J.D."/>
            <person name="Sanka R."/>
            <person name="DePew J."/>
            <person name="Purushe J."/>
            <person name="Hartskeerl R.A."/>
            <person name="Ahmed A."/>
            <person name="van der Linden H."/>
            <person name="Goris M.G.A."/>
            <person name="Vinetz J.M."/>
            <person name="Sutton G.G."/>
            <person name="Nierman W.C."/>
            <person name="Fouts D.E."/>
        </authorList>
    </citation>
    <scope>NUCLEOTIDE SEQUENCE [LARGE SCALE GENOMIC DNA]</scope>
    <source>
        <strain evidence="1">ICFT</strain>
    </source>
</reference>
<dbReference type="EMBL" id="AOHC02000045">
    <property type="protein sequence ID" value="EMY76562.1"/>
    <property type="molecule type" value="Genomic_DNA"/>
</dbReference>
<organism evidence="1 2">
    <name type="scientific">Leptospira weilii serovar Ranarum str. ICFT</name>
    <dbReference type="NCBI Taxonomy" id="1218598"/>
    <lineage>
        <taxon>Bacteria</taxon>
        <taxon>Pseudomonadati</taxon>
        <taxon>Spirochaetota</taxon>
        <taxon>Spirochaetia</taxon>
        <taxon>Leptospirales</taxon>
        <taxon>Leptospiraceae</taxon>
        <taxon>Leptospira</taxon>
    </lineage>
</organism>
<proteinExistence type="predicted"/>
<gene>
    <name evidence="1" type="ORF">LEP1GSC060_0388</name>
</gene>